<dbReference type="WBParaSite" id="ACRNAN_scaffold15764.g20182.t1">
    <property type="protein sequence ID" value="ACRNAN_scaffold15764.g20182.t1"/>
    <property type="gene ID" value="ACRNAN_scaffold15764.g20182"/>
</dbReference>
<dbReference type="AlphaFoldDB" id="A0A914CZP3"/>
<reference evidence="3" key="1">
    <citation type="submission" date="2022-11" db="UniProtKB">
        <authorList>
            <consortium name="WormBaseParasite"/>
        </authorList>
    </citation>
    <scope>IDENTIFICATION</scope>
</reference>
<dbReference type="Proteomes" id="UP000887540">
    <property type="component" value="Unplaced"/>
</dbReference>
<feature type="compositionally biased region" description="Polar residues" evidence="1">
    <location>
        <begin position="355"/>
        <end position="364"/>
    </location>
</feature>
<evidence type="ECO:0000256" key="1">
    <source>
        <dbReference type="SAM" id="MobiDB-lite"/>
    </source>
</evidence>
<feature type="region of interest" description="Disordered" evidence="1">
    <location>
        <begin position="1"/>
        <end position="41"/>
    </location>
</feature>
<name>A0A914CZP3_9BILA</name>
<feature type="compositionally biased region" description="Basic and acidic residues" evidence="1">
    <location>
        <begin position="95"/>
        <end position="122"/>
    </location>
</feature>
<evidence type="ECO:0000313" key="2">
    <source>
        <dbReference type="Proteomes" id="UP000887540"/>
    </source>
</evidence>
<feature type="compositionally biased region" description="Low complexity" evidence="1">
    <location>
        <begin position="18"/>
        <end position="30"/>
    </location>
</feature>
<proteinExistence type="predicted"/>
<feature type="compositionally biased region" description="Basic and acidic residues" evidence="1">
    <location>
        <begin position="267"/>
        <end position="296"/>
    </location>
</feature>
<feature type="compositionally biased region" description="Polar residues" evidence="1">
    <location>
        <begin position="374"/>
        <end position="389"/>
    </location>
</feature>
<evidence type="ECO:0000313" key="3">
    <source>
        <dbReference type="WBParaSite" id="ACRNAN_scaffold15764.g20182.t1"/>
    </source>
</evidence>
<feature type="compositionally biased region" description="Basic and acidic residues" evidence="1">
    <location>
        <begin position="135"/>
        <end position="162"/>
    </location>
</feature>
<protein>
    <submittedName>
        <fullName evidence="3">Uncharacterized protein</fullName>
    </submittedName>
</protein>
<organism evidence="2 3">
    <name type="scientific">Acrobeloides nanus</name>
    <dbReference type="NCBI Taxonomy" id="290746"/>
    <lineage>
        <taxon>Eukaryota</taxon>
        <taxon>Metazoa</taxon>
        <taxon>Ecdysozoa</taxon>
        <taxon>Nematoda</taxon>
        <taxon>Chromadorea</taxon>
        <taxon>Rhabditida</taxon>
        <taxon>Tylenchina</taxon>
        <taxon>Cephalobomorpha</taxon>
        <taxon>Cephaloboidea</taxon>
        <taxon>Cephalobidae</taxon>
        <taxon>Acrobeloides</taxon>
    </lineage>
</organism>
<feature type="region of interest" description="Disordered" evidence="1">
    <location>
        <begin position="267"/>
        <end position="327"/>
    </location>
</feature>
<feature type="region of interest" description="Disordered" evidence="1">
    <location>
        <begin position="458"/>
        <end position="501"/>
    </location>
</feature>
<accession>A0A914CZP3</accession>
<feature type="compositionally biased region" description="Polar residues" evidence="1">
    <location>
        <begin position="302"/>
        <end position="314"/>
    </location>
</feature>
<sequence length="546" mass="61196">MSSSRTTSRFIVDPIKPSTSSSSGGRLSLTNENSTRSHPTRRYIGSRTTAYGNGASIPEALTLREKAQKFQALIDEHKKVRGETTVHHVWPLQQNDKKSSANNEKKLASNSKKHGEIDDNTKKLSNTKLENGENDNTKKLSKTKSEKEVKMRKPKTFGKDGVRSRTRELVENFFDSLTRRNSNSKSLRRTTSGLAIVAPSSTSTTDPIILGRKDPVKVRKSPSVSASQTNKITEEINFLTVGKKNPRRLSLMDNLRLPFLNLERKLSREERSDKETVSNKEKDGSVINRDASKSLNERVLNNVRNGPFSPNSAPTKRKKSVEFKKGSKEEALPKISVSVIDSDELRPQEAIPKISVTNSDQLRPQSPREKNESPRTSSKQRPLSLSQMDPNPMPEPPVISTVTPPTPPQMKKSYTSVELVKPPVTTFYKDLYTPRLNRAMTTIDFRHSQLPTLLEASPLDHGSLADGEQESANEQKETRKPRKYFGSHTTSTYEYGHKDSAPDATERRRLIGFLHRTSHLSLTSELSADASFYLIGKCFLDTVKPT</sequence>
<feature type="region of interest" description="Disordered" evidence="1">
    <location>
        <begin position="349"/>
        <end position="410"/>
    </location>
</feature>
<keyword evidence="2" id="KW-1185">Reference proteome</keyword>
<feature type="region of interest" description="Disordered" evidence="1">
    <location>
        <begin position="83"/>
        <end position="162"/>
    </location>
</feature>